<evidence type="ECO:0000313" key="2">
    <source>
        <dbReference type="Proteomes" id="UP000656384"/>
    </source>
</evidence>
<gene>
    <name evidence="1" type="ORF">EVB68_072</name>
</gene>
<dbReference type="Proteomes" id="UP000656384">
    <property type="component" value="Segment"/>
</dbReference>
<name>A0A7S5RAJ2_9CAUD</name>
<accession>A0A7S5RAJ2</accession>
<keyword evidence="2" id="KW-1185">Reference proteome</keyword>
<proteinExistence type="predicted"/>
<reference evidence="1" key="1">
    <citation type="submission" date="2020-01" db="EMBL/GenBank/DDBJ databases">
        <title>Patterns of diversity and host range of bacteriophage communities associated with bean-nodulatin bacteria.</title>
        <authorList>
            <person name="Vann Cauwenberghe J."/>
            <person name="Santamaria R.I."/>
            <person name="Bustos P."/>
            <person name="Juarez S."/>
            <person name="Gonzalez V."/>
        </authorList>
    </citation>
    <scope>NUCLEOTIDE SEQUENCE</scope>
</reference>
<dbReference type="EMBL" id="MN988497">
    <property type="protein sequence ID" value="QIG68809.1"/>
    <property type="molecule type" value="Genomic_DNA"/>
</dbReference>
<dbReference type="SUPFAM" id="SSF46689">
    <property type="entry name" value="Homeodomain-like"/>
    <property type="match status" value="1"/>
</dbReference>
<organism evidence="1 2">
    <name type="scientific">Rhizobium phage RHph_Y2_6</name>
    <dbReference type="NCBI Taxonomy" id="2509576"/>
    <lineage>
        <taxon>Viruses</taxon>
        <taxon>Duplodnaviria</taxon>
        <taxon>Heunggongvirae</taxon>
        <taxon>Uroviricota</taxon>
        <taxon>Caudoviricetes</taxon>
        <taxon>Schitoviridae</taxon>
        <taxon>Demetervirinae</taxon>
        <taxon>Acanvirus</taxon>
        <taxon>Acanvirus Y26</taxon>
    </lineage>
</organism>
<dbReference type="InterPro" id="IPR009057">
    <property type="entry name" value="Homeodomain-like_sf"/>
</dbReference>
<evidence type="ECO:0000313" key="1">
    <source>
        <dbReference type="EMBL" id="QIG68809.1"/>
    </source>
</evidence>
<protein>
    <submittedName>
        <fullName evidence="1">Uncharacterized protein</fullName>
    </submittedName>
</protein>
<sequence length="92" mass="10935">MGLRISKEKEDLIHSLRAQGWKQQKIADHLGVSISCVRDHLNPGLKARRQAANYKYEARAKADPEKMERIRERRHEYYLRKKIRSILGDDHR</sequence>